<dbReference type="eggNOG" id="COG3706">
    <property type="taxonomic scope" value="Bacteria"/>
</dbReference>
<evidence type="ECO:0000256" key="1">
    <source>
        <dbReference type="ARBA" id="ARBA00012528"/>
    </source>
</evidence>
<dbReference type="PANTHER" id="PTHR45138:SF9">
    <property type="entry name" value="DIGUANYLATE CYCLASE DGCM-RELATED"/>
    <property type="match status" value="1"/>
</dbReference>
<dbReference type="InterPro" id="IPR029787">
    <property type="entry name" value="Nucleotide_cyclase"/>
</dbReference>
<name>M1PAZ8_DESSD</name>
<dbReference type="InterPro" id="IPR029150">
    <property type="entry name" value="dCache_3"/>
</dbReference>
<dbReference type="Pfam" id="PF00990">
    <property type="entry name" value="GGDEF"/>
    <property type="match status" value="1"/>
</dbReference>
<evidence type="ECO:0000256" key="3">
    <source>
        <dbReference type="SAM" id="Phobius"/>
    </source>
</evidence>
<dbReference type="CDD" id="cd01949">
    <property type="entry name" value="GGDEF"/>
    <property type="match status" value="1"/>
</dbReference>
<dbReference type="RefSeq" id="WP_015402638.1">
    <property type="nucleotide sequence ID" value="NC_020304.1"/>
</dbReference>
<accession>M1PAZ8</accession>
<dbReference type="PANTHER" id="PTHR45138">
    <property type="entry name" value="REGULATORY COMPONENTS OF SENSORY TRANSDUCTION SYSTEM"/>
    <property type="match status" value="1"/>
</dbReference>
<dbReference type="KEGG" id="dsf:UWK_00355"/>
<dbReference type="EC" id="2.7.7.65" evidence="1"/>
<gene>
    <name evidence="5" type="ordered locus">UWK_00355</name>
</gene>
<proteinExistence type="predicted"/>
<dbReference type="EMBL" id="CP003985">
    <property type="protein sequence ID" value="AGF76940.1"/>
    <property type="molecule type" value="Genomic_DNA"/>
</dbReference>
<evidence type="ECO:0000313" key="6">
    <source>
        <dbReference type="Proteomes" id="UP000011721"/>
    </source>
</evidence>
<sequence length="524" mass="59372">MAEIKNKFLYHVLLVTIFTSLVLSFLYFQKKERESNYLENATIQQEYQLKALIYSLNSLADALFSNIINKEDILSTMATASKGSAMEQQRKREALYYKLLPLYRNLQGQGGKSILHFHLPGSISFLRFHKPALFGDSLEGVRYSIGLVNETGKAINGFEEGVVIYGFRNVYPLYYRGEFVGSVEISFPFLAIRNLATRIFPAIYSFMIRSDIIDKTILDSARSYYEQCRVSSYHVKLKEVVSRTREALPALNIVSFATLKKINSQLREKIDSRLQDGEAFSVVASVPKEKKTLIATFLPVENIKGDTAAYFVSYRADQTLSDSQQRLSKVMFGVLVVAACFMVGGYVYFRQEKTKARYEDMAMTDRLTGLANRQHFDLIFNQITREARRRKEPFSLVLLDVDNFKEVNDTHGHDAGDEVLKSLAELLQRNTREQDFVARWGGEEFTILLPDTSVEQALHLCEKIRCVLQDAVIVTAAARLKVTSSFGIAQFAGGLGKSELLKRADRALYQAKRSGKNRVVVGSI</sequence>
<comment type="catalytic activity">
    <reaction evidence="2">
        <text>2 GTP = 3',3'-c-di-GMP + 2 diphosphate</text>
        <dbReference type="Rhea" id="RHEA:24898"/>
        <dbReference type="ChEBI" id="CHEBI:33019"/>
        <dbReference type="ChEBI" id="CHEBI:37565"/>
        <dbReference type="ChEBI" id="CHEBI:58805"/>
        <dbReference type="EC" id="2.7.7.65"/>
    </reaction>
</comment>
<keyword evidence="3" id="KW-1133">Transmembrane helix</keyword>
<dbReference type="NCBIfam" id="TIGR00254">
    <property type="entry name" value="GGDEF"/>
    <property type="match status" value="1"/>
</dbReference>
<dbReference type="HOGENOM" id="CLU_027484_0_0_7"/>
<keyword evidence="6" id="KW-1185">Reference proteome</keyword>
<reference evidence="6" key="1">
    <citation type="journal article" date="2013" name="Stand. Genomic Sci.">
        <title>Complete genome sequence of Desulfocapsa sulfexigens, a marine deltaproteobacterium specialized in disproportionating inorganic sulfur compounds.</title>
        <authorList>
            <person name="Finster K.W."/>
            <person name="Kjeldsen K.U."/>
            <person name="Kube M."/>
            <person name="Reinhardt R."/>
            <person name="Mussmann M."/>
            <person name="Amann R."/>
            <person name="Schreiber L."/>
        </authorList>
    </citation>
    <scope>NUCLEOTIDE SEQUENCE [LARGE SCALE GENOMIC DNA]</scope>
    <source>
        <strain evidence="6">DSM 10523 / SB164P1</strain>
    </source>
</reference>
<evidence type="ECO:0000313" key="5">
    <source>
        <dbReference type="EMBL" id="AGF76940.1"/>
    </source>
</evidence>
<feature type="transmembrane region" description="Helical" evidence="3">
    <location>
        <begin position="9"/>
        <end position="28"/>
    </location>
</feature>
<dbReference type="SUPFAM" id="SSF55073">
    <property type="entry name" value="Nucleotide cyclase"/>
    <property type="match status" value="1"/>
</dbReference>
<organism evidence="5 6">
    <name type="scientific">Desulfocapsa sulfexigens (strain DSM 10523 / SB164P1)</name>
    <dbReference type="NCBI Taxonomy" id="1167006"/>
    <lineage>
        <taxon>Bacteria</taxon>
        <taxon>Pseudomonadati</taxon>
        <taxon>Thermodesulfobacteriota</taxon>
        <taxon>Desulfobulbia</taxon>
        <taxon>Desulfobulbales</taxon>
        <taxon>Desulfocapsaceae</taxon>
        <taxon>Desulfocapsa</taxon>
    </lineage>
</organism>
<dbReference type="Gene3D" id="3.30.70.270">
    <property type="match status" value="1"/>
</dbReference>
<dbReference type="STRING" id="1167006.UWK_00355"/>
<dbReference type="InterPro" id="IPR043128">
    <property type="entry name" value="Rev_trsase/Diguanyl_cyclase"/>
</dbReference>
<feature type="domain" description="GGDEF" evidence="4">
    <location>
        <begin position="392"/>
        <end position="524"/>
    </location>
</feature>
<dbReference type="GO" id="GO:0052621">
    <property type="term" value="F:diguanylate cyclase activity"/>
    <property type="evidence" value="ECO:0007669"/>
    <property type="project" value="UniProtKB-EC"/>
</dbReference>
<dbReference type="AlphaFoldDB" id="M1PAZ8"/>
<dbReference type="Proteomes" id="UP000011721">
    <property type="component" value="Chromosome"/>
</dbReference>
<dbReference type="Pfam" id="PF14827">
    <property type="entry name" value="dCache_3"/>
    <property type="match status" value="1"/>
</dbReference>
<dbReference type="SMART" id="SM00267">
    <property type="entry name" value="GGDEF"/>
    <property type="match status" value="1"/>
</dbReference>
<dbReference type="PROSITE" id="PS50887">
    <property type="entry name" value="GGDEF"/>
    <property type="match status" value="1"/>
</dbReference>
<protein>
    <recommendedName>
        <fullName evidence="1">diguanylate cyclase</fullName>
        <ecNumber evidence="1">2.7.7.65</ecNumber>
    </recommendedName>
</protein>
<dbReference type="InterPro" id="IPR050469">
    <property type="entry name" value="Diguanylate_Cyclase"/>
</dbReference>
<dbReference type="FunFam" id="3.30.70.270:FF:000001">
    <property type="entry name" value="Diguanylate cyclase domain protein"/>
    <property type="match status" value="1"/>
</dbReference>
<dbReference type="InterPro" id="IPR000160">
    <property type="entry name" value="GGDEF_dom"/>
</dbReference>
<feature type="transmembrane region" description="Helical" evidence="3">
    <location>
        <begin position="330"/>
        <end position="349"/>
    </location>
</feature>
<evidence type="ECO:0000259" key="4">
    <source>
        <dbReference type="PROSITE" id="PS50887"/>
    </source>
</evidence>
<evidence type="ECO:0000256" key="2">
    <source>
        <dbReference type="ARBA" id="ARBA00034247"/>
    </source>
</evidence>
<keyword evidence="3" id="KW-0812">Transmembrane</keyword>
<keyword evidence="3" id="KW-0472">Membrane</keyword>